<dbReference type="Gene3D" id="3.40.50.10330">
    <property type="entry name" value="Probable inorganic polyphosphate/atp-NAD kinase, domain 1"/>
    <property type="match status" value="1"/>
</dbReference>
<dbReference type="RefSeq" id="WP_377942999.1">
    <property type="nucleotide sequence ID" value="NZ_JBHUCX010000024.1"/>
</dbReference>
<dbReference type="InterPro" id="IPR002504">
    <property type="entry name" value="NADK"/>
</dbReference>
<dbReference type="Pfam" id="PF20143">
    <property type="entry name" value="NAD_kinase_C"/>
    <property type="match status" value="1"/>
</dbReference>
<evidence type="ECO:0000313" key="9">
    <source>
        <dbReference type="EMBL" id="MFD1675045.1"/>
    </source>
</evidence>
<dbReference type="InterPro" id="IPR017438">
    <property type="entry name" value="ATP-NAD_kinase_N"/>
</dbReference>
<dbReference type="EC" id="2.7.1.23" evidence="8"/>
<sequence>MALLFNPHKTLACSVREEIDELLQAAEISVTHVAVDYDTKILQVEPSVQTVEMAIVLGGDGTLLGVARQLAPHHIPLLGINMGHLGFLTQSDPSQLGPAIERIIKHDYQLQRRMMLEVFVYRQGKEIAKLIALNEAGIGKASFARMATLDVHVDGVYMDTYSGDGVIISTPTGSTAYALSCGGPIVSPQLQVMVITPVCPHTLFSRPCVIDASQTVRVKVRARHKDVALAVDGQDGMMLESGDEIVVRQAPYDTTLVHLPDREFFDVLRSKLHNSAYTSATY</sequence>
<dbReference type="GO" id="GO:0016301">
    <property type="term" value="F:kinase activity"/>
    <property type="evidence" value="ECO:0007669"/>
    <property type="project" value="UniProtKB-KW"/>
</dbReference>
<dbReference type="PANTHER" id="PTHR20275:SF0">
    <property type="entry name" value="NAD KINASE"/>
    <property type="match status" value="1"/>
</dbReference>
<reference evidence="10" key="1">
    <citation type="journal article" date="2019" name="Int. J. Syst. Evol. Microbiol.">
        <title>The Global Catalogue of Microorganisms (GCM) 10K type strain sequencing project: providing services to taxonomists for standard genome sequencing and annotation.</title>
        <authorList>
            <consortium name="The Broad Institute Genomics Platform"/>
            <consortium name="The Broad Institute Genome Sequencing Center for Infectious Disease"/>
            <person name="Wu L."/>
            <person name="Ma J."/>
        </authorList>
    </citation>
    <scope>NUCLEOTIDE SEQUENCE [LARGE SCALE GENOMIC DNA]</scope>
    <source>
        <strain evidence="10">CGMCC 1.12286</strain>
    </source>
</reference>
<evidence type="ECO:0000256" key="1">
    <source>
        <dbReference type="ARBA" id="ARBA00022679"/>
    </source>
</evidence>
<comment type="caution">
    <text evidence="8">Lacks conserved residue(s) required for the propagation of feature annotation.</text>
</comment>
<evidence type="ECO:0000256" key="5">
    <source>
        <dbReference type="ARBA" id="ARBA00022857"/>
    </source>
</evidence>
<dbReference type="SUPFAM" id="SSF111331">
    <property type="entry name" value="NAD kinase/diacylglycerol kinase-like"/>
    <property type="match status" value="1"/>
</dbReference>
<evidence type="ECO:0000256" key="8">
    <source>
        <dbReference type="HAMAP-Rule" id="MF_00361"/>
    </source>
</evidence>
<dbReference type="Gene3D" id="2.60.200.30">
    <property type="entry name" value="Probable inorganic polyphosphate/atp-NAD kinase, domain 2"/>
    <property type="match status" value="1"/>
</dbReference>
<keyword evidence="10" id="KW-1185">Reference proteome</keyword>
<feature type="active site" description="Proton acceptor" evidence="8">
    <location>
        <position position="60"/>
    </location>
</feature>
<evidence type="ECO:0000256" key="2">
    <source>
        <dbReference type="ARBA" id="ARBA00022741"/>
    </source>
</evidence>
<dbReference type="Proteomes" id="UP001597079">
    <property type="component" value="Unassembled WGS sequence"/>
</dbReference>
<comment type="function">
    <text evidence="8">Involved in the regulation of the intracellular balance of NAD and NADP, and is a key enzyme in the biosynthesis of NADP. Catalyzes specifically the phosphorylation on 2'-hydroxyl of the adenosine moiety of NAD to yield NADP.</text>
</comment>
<gene>
    <name evidence="8" type="primary">nadK</name>
    <name evidence="9" type="ORF">ACFSB2_10095</name>
</gene>
<keyword evidence="2 8" id="KW-0547">Nucleotide-binding</keyword>
<comment type="caution">
    <text evidence="9">The sequence shown here is derived from an EMBL/GenBank/DDBJ whole genome shotgun (WGS) entry which is preliminary data.</text>
</comment>
<keyword evidence="8" id="KW-0963">Cytoplasm</keyword>
<comment type="cofactor">
    <cofactor evidence="8">
        <name>a divalent metal cation</name>
        <dbReference type="ChEBI" id="CHEBI:60240"/>
    </cofactor>
</comment>
<organism evidence="9 10">
    <name type="scientific">Alicyclobacillus fodiniaquatilis</name>
    <dbReference type="NCBI Taxonomy" id="1661150"/>
    <lineage>
        <taxon>Bacteria</taxon>
        <taxon>Bacillati</taxon>
        <taxon>Bacillota</taxon>
        <taxon>Bacilli</taxon>
        <taxon>Bacillales</taxon>
        <taxon>Alicyclobacillaceae</taxon>
        <taxon>Alicyclobacillus</taxon>
    </lineage>
</organism>
<evidence type="ECO:0000256" key="7">
    <source>
        <dbReference type="ARBA" id="ARBA00047925"/>
    </source>
</evidence>
<keyword evidence="6 8" id="KW-0520">NAD</keyword>
<evidence type="ECO:0000256" key="6">
    <source>
        <dbReference type="ARBA" id="ARBA00023027"/>
    </source>
</evidence>
<evidence type="ECO:0000256" key="4">
    <source>
        <dbReference type="ARBA" id="ARBA00022840"/>
    </source>
</evidence>
<comment type="subcellular location">
    <subcellularLocation>
        <location evidence="8">Cytoplasm</location>
    </subcellularLocation>
</comment>
<keyword evidence="1 8" id="KW-0808">Transferase</keyword>
<protein>
    <recommendedName>
        <fullName evidence="8">NAD kinase</fullName>
        <ecNumber evidence="8">2.7.1.23</ecNumber>
    </recommendedName>
    <alternativeName>
        <fullName evidence="8">ATP-dependent NAD kinase</fullName>
    </alternativeName>
</protein>
<dbReference type="PANTHER" id="PTHR20275">
    <property type="entry name" value="NAD KINASE"/>
    <property type="match status" value="1"/>
</dbReference>
<feature type="binding site" evidence="8">
    <location>
        <position position="164"/>
    </location>
    <ligand>
        <name>NAD(+)</name>
        <dbReference type="ChEBI" id="CHEBI:57540"/>
    </ligand>
</feature>
<keyword evidence="4 8" id="KW-0067">ATP-binding</keyword>
<dbReference type="InterPro" id="IPR017437">
    <property type="entry name" value="ATP-NAD_kinase_PpnK-typ_C"/>
</dbReference>
<keyword evidence="5 8" id="KW-0521">NADP</keyword>
<comment type="similarity">
    <text evidence="8">Belongs to the NAD kinase family.</text>
</comment>
<feature type="binding site" evidence="8">
    <location>
        <begin position="175"/>
        <end position="180"/>
    </location>
    <ligand>
        <name>NAD(+)</name>
        <dbReference type="ChEBI" id="CHEBI:57540"/>
    </ligand>
</feature>
<feature type="binding site" evidence="8">
    <location>
        <position position="234"/>
    </location>
    <ligand>
        <name>NAD(+)</name>
        <dbReference type="ChEBI" id="CHEBI:57540"/>
    </ligand>
</feature>
<feature type="binding site" evidence="8">
    <location>
        <begin position="134"/>
        <end position="135"/>
    </location>
    <ligand>
        <name>NAD(+)</name>
        <dbReference type="ChEBI" id="CHEBI:57540"/>
    </ligand>
</feature>
<name>A0ABW4JGH0_9BACL</name>
<dbReference type="Pfam" id="PF01513">
    <property type="entry name" value="NAD_kinase"/>
    <property type="match status" value="1"/>
</dbReference>
<dbReference type="HAMAP" id="MF_00361">
    <property type="entry name" value="NAD_kinase"/>
    <property type="match status" value="1"/>
</dbReference>
<dbReference type="InterPro" id="IPR016064">
    <property type="entry name" value="NAD/diacylglycerol_kinase_sf"/>
</dbReference>
<feature type="binding site" evidence="8">
    <location>
        <position position="145"/>
    </location>
    <ligand>
        <name>NAD(+)</name>
        <dbReference type="ChEBI" id="CHEBI:57540"/>
    </ligand>
</feature>
<evidence type="ECO:0000256" key="3">
    <source>
        <dbReference type="ARBA" id="ARBA00022777"/>
    </source>
</evidence>
<evidence type="ECO:0000313" key="10">
    <source>
        <dbReference type="Proteomes" id="UP001597079"/>
    </source>
</evidence>
<accession>A0ABW4JGH0</accession>
<comment type="catalytic activity">
    <reaction evidence="7 8">
        <text>NAD(+) + ATP = ADP + NADP(+) + H(+)</text>
        <dbReference type="Rhea" id="RHEA:18629"/>
        <dbReference type="ChEBI" id="CHEBI:15378"/>
        <dbReference type="ChEBI" id="CHEBI:30616"/>
        <dbReference type="ChEBI" id="CHEBI:57540"/>
        <dbReference type="ChEBI" id="CHEBI:58349"/>
        <dbReference type="ChEBI" id="CHEBI:456216"/>
        <dbReference type="EC" id="2.7.1.23"/>
    </reaction>
</comment>
<feature type="binding site" evidence="8">
    <location>
        <begin position="60"/>
        <end position="61"/>
    </location>
    <ligand>
        <name>NAD(+)</name>
        <dbReference type="ChEBI" id="CHEBI:57540"/>
    </ligand>
</feature>
<dbReference type="EMBL" id="JBHUCX010000024">
    <property type="protein sequence ID" value="MFD1675045.1"/>
    <property type="molecule type" value="Genomic_DNA"/>
</dbReference>
<keyword evidence="3 8" id="KW-0418">Kinase</keyword>
<proteinExistence type="inferred from homology"/>